<keyword evidence="14" id="KW-1185">Reference proteome</keyword>
<dbReference type="InterPro" id="IPR029052">
    <property type="entry name" value="Metallo-depent_PP-like"/>
</dbReference>
<dbReference type="InterPro" id="IPR008963">
    <property type="entry name" value="Purple_acid_Pase-like_N"/>
</dbReference>
<feature type="domain" description="Calcineurin-like phosphoesterase" evidence="10">
    <location>
        <begin position="88"/>
        <end position="261"/>
    </location>
</feature>
<protein>
    <recommendedName>
        <fullName evidence="9">Purple acid phosphatase</fullName>
        <ecNumber evidence="9">3.1.3.2</ecNumber>
    </recommendedName>
</protein>
<dbReference type="Pfam" id="PF00149">
    <property type="entry name" value="Metallophos"/>
    <property type="match status" value="1"/>
</dbReference>
<dbReference type="SUPFAM" id="SSF56300">
    <property type="entry name" value="Metallo-dependent phosphatases"/>
    <property type="match status" value="1"/>
</dbReference>
<name>A0ABU6W8N0_9FABA</name>
<evidence type="ECO:0000256" key="9">
    <source>
        <dbReference type="RuleBase" id="RU361203"/>
    </source>
</evidence>
<comment type="cofactor">
    <cofactor evidence="3">
        <name>Fe cation</name>
        <dbReference type="ChEBI" id="CHEBI:24875"/>
    </cofactor>
</comment>
<dbReference type="InterPro" id="IPR025733">
    <property type="entry name" value="PAPs_C"/>
</dbReference>
<evidence type="ECO:0000256" key="7">
    <source>
        <dbReference type="ARBA" id="ARBA00022833"/>
    </source>
</evidence>
<proteinExistence type="inferred from homology"/>
<comment type="caution">
    <text evidence="13">The sequence shown here is derived from an EMBL/GenBank/DDBJ whole genome shotgun (WGS) entry which is preliminary data.</text>
</comment>
<dbReference type="InterPro" id="IPR041792">
    <property type="entry name" value="MPP_PAP"/>
</dbReference>
<dbReference type="PANTHER" id="PTHR22953:SF86">
    <property type="entry name" value="PURPLE ACID PHOSPHATASE 10"/>
    <property type="match status" value="1"/>
</dbReference>
<dbReference type="Pfam" id="PF14008">
    <property type="entry name" value="Metallophos_C"/>
    <property type="match status" value="1"/>
</dbReference>
<dbReference type="EMBL" id="JASCZI010181315">
    <property type="protein sequence ID" value="MED6181709.1"/>
    <property type="molecule type" value="Genomic_DNA"/>
</dbReference>
<gene>
    <name evidence="13" type="ORF">PIB30_021809</name>
</gene>
<keyword evidence="7" id="KW-0862">Zinc</keyword>
<dbReference type="InterPro" id="IPR015914">
    <property type="entry name" value="PAPs_N"/>
</dbReference>
<feature type="domain" description="Purple acid phosphatase C-terminal" evidence="11">
    <location>
        <begin position="287"/>
        <end position="344"/>
    </location>
</feature>
<organism evidence="13 14">
    <name type="scientific">Stylosanthes scabra</name>
    <dbReference type="NCBI Taxonomy" id="79078"/>
    <lineage>
        <taxon>Eukaryota</taxon>
        <taxon>Viridiplantae</taxon>
        <taxon>Streptophyta</taxon>
        <taxon>Embryophyta</taxon>
        <taxon>Tracheophyta</taxon>
        <taxon>Spermatophyta</taxon>
        <taxon>Magnoliopsida</taxon>
        <taxon>eudicotyledons</taxon>
        <taxon>Gunneridae</taxon>
        <taxon>Pentapetalae</taxon>
        <taxon>rosids</taxon>
        <taxon>fabids</taxon>
        <taxon>Fabales</taxon>
        <taxon>Fabaceae</taxon>
        <taxon>Papilionoideae</taxon>
        <taxon>50 kb inversion clade</taxon>
        <taxon>dalbergioids sensu lato</taxon>
        <taxon>Dalbergieae</taxon>
        <taxon>Pterocarpus clade</taxon>
        <taxon>Stylosanthes</taxon>
    </lineage>
</organism>
<sequence>MIVSWVTVDEPGSSDVRYWSENSDQKKLAKGKFTTYRYFNYSSGFIHHCTIKNLEFLTKYYYEVGLLNTTRQFWFVTPPKVGPDVPYTFGLIGDLGQTFDSNKTLAHYEMNPRKEQTLLFIGDLSYADDNPYHDNVRWDSWGRFVERSAAYQPWIWVAGNHELDFAPELGENIPFKPYTHRYHVPYRASQRKYTPQYQWLKQELPKVNRTETPWLIVLLHSPWYNSYNYHYMEGESMRVMFESWFVEHKVDVVIAGHVHAYERTERVSNIAYNITNGRSIPVKDNSAPVYITIGDGGNIEGSANNMTEPQPEYSAYREASFGHAIFDIKNRTHAYYSWNRNEDGYAVEADFMWFFNRFWHPLDDSTTHVLH</sequence>
<keyword evidence="5" id="KW-0732">Signal</keyword>
<dbReference type="CDD" id="cd00839">
    <property type="entry name" value="MPP_PAPs"/>
    <property type="match status" value="1"/>
</dbReference>
<evidence type="ECO:0000256" key="8">
    <source>
        <dbReference type="ARBA" id="ARBA00023180"/>
    </source>
</evidence>
<evidence type="ECO:0000256" key="2">
    <source>
        <dbReference type="ARBA" id="ARBA00001947"/>
    </source>
</evidence>
<comment type="catalytic activity">
    <reaction evidence="1 9">
        <text>a phosphate monoester + H2O = an alcohol + phosphate</text>
        <dbReference type="Rhea" id="RHEA:15017"/>
        <dbReference type="ChEBI" id="CHEBI:15377"/>
        <dbReference type="ChEBI" id="CHEBI:30879"/>
        <dbReference type="ChEBI" id="CHEBI:43474"/>
        <dbReference type="ChEBI" id="CHEBI:67140"/>
        <dbReference type="EC" id="3.1.3.2"/>
    </reaction>
</comment>
<evidence type="ECO:0000259" key="11">
    <source>
        <dbReference type="Pfam" id="PF14008"/>
    </source>
</evidence>
<evidence type="ECO:0000313" key="13">
    <source>
        <dbReference type="EMBL" id="MED6181709.1"/>
    </source>
</evidence>
<dbReference type="Gene3D" id="3.60.21.10">
    <property type="match status" value="2"/>
</dbReference>
<dbReference type="InterPro" id="IPR039331">
    <property type="entry name" value="PAPs-like"/>
</dbReference>
<evidence type="ECO:0000313" key="14">
    <source>
        <dbReference type="Proteomes" id="UP001341840"/>
    </source>
</evidence>
<dbReference type="Gene3D" id="2.60.40.380">
    <property type="entry name" value="Purple acid phosphatase-like, N-terminal"/>
    <property type="match status" value="1"/>
</dbReference>
<keyword evidence="6 9" id="KW-0378">Hydrolase</keyword>
<comment type="similarity">
    <text evidence="4 9">Belongs to the metallophosphoesterase superfamily. Purple acid phosphatase family.</text>
</comment>
<dbReference type="Pfam" id="PF16656">
    <property type="entry name" value="Pur_ac_phosph_N"/>
    <property type="match status" value="1"/>
</dbReference>
<evidence type="ECO:0000256" key="1">
    <source>
        <dbReference type="ARBA" id="ARBA00000032"/>
    </source>
</evidence>
<evidence type="ECO:0000256" key="6">
    <source>
        <dbReference type="ARBA" id="ARBA00022801"/>
    </source>
</evidence>
<evidence type="ECO:0000259" key="10">
    <source>
        <dbReference type="Pfam" id="PF00149"/>
    </source>
</evidence>
<reference evidence="13 14" key="1">
    <citation type="journal article" date="2023" name="Plants (Basel)">
        <title>Bridging the Gap: Combining Genomics and Transcriptomics Approaches to Understand Stylosanthes scabra, an Orphan Legume from the Brazilian Caatinga.</title>
        <authorList>
            <person name="Ferreira-Neto J.R.C."/>
            <person name="da Silva M.D."/>
            <person name="Binneck E."/>
            <person name="de Melo N.F."/>
            <person name="da Silva R.H."/>
            <person name="de Melo A.L.T.M."/>
            <person name="Pandolfi V."/>
            <person name="Bustamante F.O."/>
            <person name="Brasileiro-Vidal A.C."/>
            <person name="Benko-Iseppon A.M."/>
        </authorList>
    </citation>
    <scope>NUCLEOTIDE SEQUENCE [LARGE SCALE GENOMIC DNA]</scope>
    <source>
        <tissue evidence="13">Leaves</tissue>
    </source>
</reference>
<dbReference type="SUPFAM" id="SSF49363">
    <property type="entry name" value="Purple acid phosphatase, N-terminal domain"/>
    <property type="match status" value="1"/>
</dbReference>
<feature type="domain" description="Purple acid phosphatase N-terminal" evidence="12">
    <location>
        <begin position="1"/>
        <end position="77"/>
    </location>
</feature>
<evidence type="ECO:0000256" key="5">
    <source>
        <dbReference type="ARBA" id="ARBA00022729"/>
    </source>
</evidence>
<evidence type="ECO:0000256" key="4">
    <source>
        <dbReference type="ARBA" id="ARBA00008723"/>
    </source>
</evidence>
<comment type="cofactor">
    <cofactor evidence="2">
        <name>Zn(2+)</name>
        <dbReference type="ChEBI" id="CHEBI:29105"/>
    </cofactor>
</comment>
<dbReference type="PANTHER" id="PTHR22953">
    <property type="entry name" value="ACID PHOSPHATASE RELATED"/>
    <property type="match status" value="1"/>
</dbReference>
<accession>A0ABU6W8N0</accession>
<evidence type="ECO:0000256" key="3">
    <source>
        <dbReference type="ARBA" id="ARBA00001962"/>
    </source>
</evidence>
<dbReference type="InterPro" id="IPR004843">
    <property type="entry name" value="Calcineurin-like_PHP"/>
</dbReference>
<evidence type="ECO:0000259" key="12">
    <source>
        <dbReference type="Pfam" id="PF16656"/>
    </source>
</evidence>
<dbReference type="EC" id="3.1.3.2" evidence="9"/>
<dbReference type="Proteomes" id="UP001341840">
    <property type="component" value="Unassembled WGS sequence"/>
</dbReference>
<keyword evidence="8" id="KW-0325">Glycoprotein</keyword>